<evidence type="ECO:0000313" key="3">
    <source>
        <dbReference type="EMBL" id="CAF4036759.1"/>
    </source>
</evidence>
<dbReference type="Proteomes" id="UP000663829">
    <property type="component" value="Unassembled WGS sequence"/>
</dbReference>
<organism evidence="1 5">
    <name type="scientific">Didymodactylos carnosus</name>
    <dbReference type="NCBI Taxonomy" id="1234261"/>
    <lineage>
        <taxon>Eukaryota</taxon>
        <taxon>Metazoa</taxon>
        <taxon>Spiralia</taxon>
        <taxon>Gnathifera</taxon>
        <taxon>Rotifera</taxon>
        <taxon>Eurotatoria</taxon>
        <taxon>Bdelloidea</taxon>
        <taxon>Philodinida</taxon>
        <taxon>Philodinidae</taxon>
        <taxon>Didymodactylos</taxon>
    </lineage>
</organism>
<protein>
    <submittedName>
        <fullName evidence="1">Uncharacterized protein</fullName>
    </submittedName>
</protein>
<evidence type="ECO:0000313" key="1">
    <source>
        <dbReference type="EMBL" id="CAF1260011.1"/>
    </source>
</evidence>
<proteinExistence type="predicted"/>
<evidence type="ECO:0000313" key="5">
    <source>
        <dbReference type="Proteomes" id="UP000663829"/>
    </source>
</evidence>
<name>A0A815AQT3_9BILA</name>
<dbReference type="EMBL" id="CAJNOQ010010753">
    <property type="protein sequence ID" value="CAF1260011.1"/>
    <property type="molecule type" value="Genomic_DNA"/>
</dbReference>
<accession>A0A815AQT3</accession>
<dbReference type="EMBL" id="CAJOBC010018349">
    <property type="protein sequence ID" value="CAF4036759.1"/>
    <property type="molecule type" value="Genomic_DNA"/>
</dbReference>
<sequence length="252" mass="28646">MIITFVQQKHLSQYVTEDVDSESEIGVLGLTFSGLGVSVIIRGVYPTCIFEAFCTTSKVQSLSVPPERLISTAKKRTTLRLFEALRLNRPTGESTLIPFCMRLIEPDKDDDNNRTIDSGTPFTFERLKQLNVTSKDLLQWSASLDIIEKYQIYLVESSSSSNPTSLQIYRNCTQPWFGKLCEYIFDSRFKSFSSFNDIVDLIYRMKLSPELGPQRVLEILQVTNGTSYTGLQCDRTIQSSLGLEWRDICDGK</sequence>
<evidence type="ECO:0000313" key="2">
    <source>
        <dbReference type="EMBL" id="CAF1268135.1"/>
    </source>
</evidence>
<keyword evidence="5" id="KW-1185">Reference proteome</keyword>
<gene>
    <name evidence="1" type="ORF">GPM918_LOCUS26558</name>
    <name evidence="2" type="ORF">OVA965_LOCUS27051</name>
    <name evidence="3" type="ORF">SRO942_LOCUS26734</name>
    <name evidence="4" type="ORF">TMI583_LOCUS27791</name>
</gene>
<dbReference type="Proteomes" id="UP000681722">
    <property type="component" value="Unassembled WGS sequence"/>
</dbReference>
<dbReference type="AlphaFoldDB" id="A0A815AQT3"/>
<dbReference type="OrthoDB" id="10063650at2759"/>
<evidence type="ECO:0000313" key="4">
    <source>
        <dbReference type="EMBL" id="CAF4073867.1"/>
    </source>
</evidence>
<comment type="caution">
    <text evidence="1">The sequence shown here is derived from an EMBL/GenBank/DDBJ whole genome shotgun (WGS) entry which is preliminary data.</text>
</comment>
<reference evidence="1" key="1">
    <citation type="submission" date="2021-02" db="EMBL/GenBank/DDBJ databases">
        <authorList>
            <person name="Nowell W R."/>
        </authorList>
    </citation>
    <scope>NUCLEOTIDE SEQUENCE</scope>
</reference>
<dbReference type="EMBL" id="CAJNOK010017651">
    <property type="protein sequence ID" value="CAF1268135.1"/>
    <property type="molecule type" value="Genomic_DNA"/>
</dbReference>
<dbReference type="Proteomes" id="UP000677228">
    <property type="component" value="Unassembled WGS sequence"/>
</dbReference>
<dbReference type="Proteomes" id="UP000682733">
    <property type="component" value="Unassembled WGS sequence"/>
</dbReference>
<dbReference type="EMBL" id="CAJOBA010039206">
    <property type="protein sequence ID" value="CAF4073867.1"/>
    <property type="molecule type" value="Genomic_DNA"/>
</dbReference>